<evidence type="ECO:0000256" key="1">
    <source>
        <dbReference type="ARBA" id="ARBA00022553"/>
    </source>
</evidence>
<evidence type="ECO:0000313" key="5">
    <source>
        <dbReference type="Proteomes" id="UP001055125"/>
    </source>
</evidence>
<evidence type="ECO:0000256" key="2">
    <source>
        <dbReference type="PROSITE-ProRule" id="PRU00169"/>
    </source>
</evidence>
<dbReference type="InterPro" id="IPR001789">
    <property type="entry name" value="Sig_transdc_resp-reg_receiver"/>
</dbReference>
<dbReference type="Pfam" id="PF00072">
    <property type="entry name" value="Response_reg"/>
    <property type="match status" value="1"/>
</dbReference>
<name>A0ABQ4S3V1_9HYPH</name>
<feature type="modified residue" description="4-aspartylphosphate" evidence="2">
    <location>
        <position position="56"/>
    </location>
</feature>
<organism evidence="4 5">
    <name type="scientific">Methylobacterium iners</name>
    <dbReference type="NCBI Taxonomy" id="418707"/>
    <lineage>
        <taxon>Bacteria</taxon>
        <taxon>Pseudomonadati</taxon>
        <taxon>Pseudomonadota</taxon>
        <taxon>Alphaproteobacteria</taxon>
        <taxon>Hyphomicrobiales</taxon>
        <taxon>Methylobacteriaceae</taxon>
        <taxon>Methylobacterium</taxon>
    </lineage>
</organism>
<gene>
    <name evidence="4" type="primary">cheB_4</name>
    <name evidence="4" type="ORF">OCOJLMKI_5047</name>
</gene>
<accession>A0ABQ4S3V1</accession>
<feature type="domain" description="Response regulatory" evidence="3">
    <location>
        <begin position="6"/>
        <end position="118"/>
    </location>
</feature>
<dbReference type="RefSeq" id="WP_379002226.1">
    <property type="nucleotide sequence ID" value="NZ_JBHSNE010000012.1"/>
</dbReference>
<keyword evidence="5" id="KW-1185">Reference proteome</keyword>
<dbReference type="SUPFAM" id="SSF52172">
    <property type="entry name" value="CheY-like"/>
    <property type="match status" value="1"/>
</dbReference>
<keyword evidence="1 2" id="KW-0597">Phosphoprotein</keyword>
<evidence type="ECO:0000313" key="4">
    <source>
        <dbReference type="EMBL" id="GJD97808.1"/>
    </source>
</evidence>
<dbReference type="InterPro" id="IPR050595">
    <property type="entry name" value="Bact_response_regulator"/>
</dbReference>
<dbReference type="EMBL" id="BPQP01000113">
    <property type="protein sequence ID" value="GJD97808.1"/>
    <property type="molecule type" value="Genomic_DNA"/>
</dbReference>
<dbReference type="SMART" id="SM00448">
    <property type="entry name" value="REC"/>
    <property type="match status" value="1"/>
</dbReference>
<dbReference type="PANTHER" id="PTHR44591">
    <property type="entry name" value="STRESS RESPONSE REGULATOR PROTEIN 1"/>
    <property type="match status" value="1"/>
</dbReference>
<sequence>MSESLRVLVVEDEAILSMQLELLIEDAGHVVVGTAFSAAEAIRMAHETQPDIAFVDLQLRGGSSGLDVARAVRDLEGVMIVFVTANAAMLPEDFEGGAAVIPKPFSVAIMEGTLPYLEECVRRPPPKAARPTGMRLAPAYEARWAAAS</sequence>
<proteinExistence type="predicted"/>
<dbReference type="PROSITE" id="PS50110">
    <property type="entry name" value="RESPONSE_REGULATORY"/>
    <property type="match status" value="1"/>
</dbReference>
<reference evidence="4" key="2">
    <citation type="submission" date="2021-08" db="EMBL/GenBank/DDBJ databases">
        <authorList>
            <person name="Tani A."/>
            <person name="Ola A."/>
            <person name="Ogura Y."/>
            <person name="Katsura K."/>
            <person name="Hayashi T."/>
        </authorList>
    </citation>
    <scope>NUCLEOTIDE SEQUENCE</scope>
    <source>
        <strain evidence="4">DSM 19015</strain>
    </source>
</reference>
<evidence type="ECO:0000259" key="3">
    <source>
        <dbReference type="PROSITE" id="PS50110"/>
    </source>
</evidence>
<reference evidence="4" key="1">
    <citation type="journal article" date="2021" name="Front. Microbiol.">
        <title>Comprehensive Comparative Genomics and Phenotyping of Methylobacterium Species.</title>
        <authorList>
            <person name="Alessa O."/>
            <person name="Ogura Y."/>
            <person name="Fujitani Y."/>
            <person name="Takami H."/>
            <person name="Hayashi T."/>
            <person name="Sahin N."/>
            <person name="Tani A."/>
        </authorList>
    </citation>
    <scope>NUCLEOTIDE SEQUENCE</scope>
    <source>
        <strain evidence="4">DSM 19015</strain>
    </source>
</reference>
<dbReference type="Gene3D" id="3.40.50.2300">
    <property type="match status" value="1"/>
</dbReference>
<dbReference type="Proteomes" id="UP001055125">
    <property type="component" value="Unassembled WGS sequence"/>
</dbReference>
<comment type="caution">
    <text evidence="4">The sequence shown here is derived from an EMBL/GenBank/DDBJ whole genome shotgun (WGS) entry which is preliminary data.</text>
</comment>
<protein>
    <submittedName>
        <fullName evidence="4">Protein-glutamate methylesterase/protein-glutamine glutaminase</fullName>
    </submittedName>
</protein>
<dbReference type="PANTHER" id="PTHR44591:SF21">
    <property type="entry name" value="TWO-COMPONENT RESPONSE REGULATOR"/>
    <property type="match status" value="1"/>
</dbReference>
<dbReference type="InterPro" id="IPR011006">
    <property type="entry name" value="CheY-like_superfamily"/>
</dbReference>